<dbReference type="Pfam" id="PF24681">
    <property type="entry name" value="Kelch_KLHDC2_KLHL20_DRC7"/>
    <property type="match status" value="1"/>
</dbReference>
<dbReference type="GO" id="GO:0016791">
    <property type="term" value="F:phosphatase activity"/>
    <property type="evidence" value="ECO:0007669"/>
    <property type="project" value="UniProtKB-ARBA"/>
</dbReference>
<comment type="caution">
    <text evidence="1">The sequence shown here is derived from an EMBL/GenBank/DDBJ whole genome shotgun (WGS) entry which is preliminary data.</text>
</comment>
<dbReference type="Gene3D" id="1.10.150.240">
    <property type="entry name" value="Putative phosphatase, domain 2"/>
    <property type="match status" value="1"/>
</dbReference>
<dbReference type="Gene3D" id="2.120.10.80">
    <property type="entry name" value="Kelch-type beta propeller"/>
    <property type="match status" value="1"/>
</dbReference>
<dbReference type="NCBIfam" id="TIGR01509">
    <property type="entry name" value="HAD-SF-IA-v3"/>
    <property type="match status" value="1"/>
</dbReference>
<dbReference type="InterPro" id="IPR011043">
    <property type="entry name" value="Gal_Oxase/kelch_b-propeller"/>
</dbReference>
<keyword evidence="2" id="KW-1185">Reference proteome</keyword>
<dbReference type="InterPro" id="IPR023214">
    <property type="entry name" value="HAD_sf"/>
</dbReference>
<reference evidence="1" key="1">
    <citation type="submission" date="2021-06" db="EMBL/GenBank/DDBJ databases">
        <authorList>
            <person name="Kallberg Y."/>
            <person name="Tangrot J."/>
            <person name="Rosling A."/>
        </authorList>
    </citation>
    <scope>NUCLEOTIDE SEQUENCE</scope>
    <source>
        <strain evidence="1">FL966</strain>
    </source>
</reference>
<dbReference type="OrthoDB" id="1694274at2759"/>
<accession>A0A9N8VFR3</accession>
<dbReference type="SUPFAM" id="SSF50965">
    <property type="entry name" value="Galactose oxidase, central domain"/>
    <property type="match status" value="1"/>
</dbReference>
<dbReference type="InterPro" id="IPR023198">
    <property type="entry name" value="PGP-like_dom2"/>
</dbReference>
<dbReference type="Proteomes" id="UP000789759">
    <property type="component" value="Unassembled WGS sequence"/>
</dbReference>
<gene>
    <name evidence="1" type="ORF">CPELLU_LOCUS168</name>
</gene>
<evidence type="ECO:0000313" key="1">
    <source>
        <dbReference type="EMBL" id="CAG8451513.1"/>
    </source>
</evidence>
<dbReference type="CDD" id="cd02603">
    <property type="entry name" value="HAD_sEH-N_like"/>
    <property type="match status" value="1"/>
</dbReference>
<dbReference type="PANTHER" id="PTHR47829">
    <property type="entry name" value="HYDROLASE, PUTATIVE (AFU_ORTHOLOGUE AFUA_1G12880)-RELATED"/>
    <property type="match status" value="1"/>
</dbReference>
<dbReference type="Gene3D" id="3.40.50.1000">
    <property type="entry name" value="HAD superfamily/HAD-like"/>
    <property type="match status" value="1"/>
</dbReference>
<dbReference type="SUPFAM" id="SSF56784">
    <property type="entry name" value="HAD-like"/>
    <property type="match status" value="1"/>
</dbReference>
<dbReference type="AlphaFoldDB" id="A0A9N8VFR3"/>
<dbReference type="InterPro" id="IPR052898">
    <property type="entry name" value="ACAD10-like"/>
</dbReference>
<dbReference type="InterPro" id="IPR036412">
    <property type="entry name" value="HAD-like_sf"/>
</dbReference>
<dbReference type="SFLD" id="SFLDG01129">
    <property type="entry name" value="C1.5:_HAD__Beta-PGM__Phosphata"/>
    <property type="match status" value="1"/>
</dbReference>
<sequence>TTTGYMPTSRGHHSSVLNGRIIVYGGYTDRNTLVPVPDDLVVLDTEGSVFTWSKANVSTLSPPSRCYHSATLVNHYMIVVFGRNDLYLPSPTMNEVYILDTSGVCVGSPFEGIMKFEKEHNLPHNYINVIILKNGENGAFQRLERGELLLNEFYQVFSEELSNPINKQHYIQYHKLRGKTALPQIPDQISIDGKLLFQTMMSESIKIDPVVFTALKKLGSSNKFKLAALTNNFLMPTDDLKEIELFGGNILQELKCLFDEYFESSVIGLRKPDPRIFLYACEKLGIEPKEAIFLDDIGANLKTALNLGMRTIKVELGGSEKAIKELEQLTGISLFDNEITNKTKL</sequence>
<proteinExistence type="predicted"/>
<evidence type="ECO:0000313" key="2">
    <source>
        <dbReference type="Proteomes" id="UP000789759"/>
    </source>
</evidence>
<feature type="non-terminal residue" evidence="1">
    <location>
        <position position="345"/>
    </location>
</feature>
<dbReference type="EMBL" id="CAJVQA010000033">
    <property type="protein sequence ID" value="CAG8451513.1"/>
    <property type="molecule type" value="Genomic_DNA"/>
</dbReference>
<organism evidence="1 2">
    <name type="scientific">Cetraspora pellucida</name>
    <dbReference type="NCBI Taxonomy" id="1433469"/>
    <lineage>
        <taxon>Eukaryota</taxon>
        <taxon>Fungi</taxon>
        <taxon>Fungi incertae sedis</taxon>
        <taxon>Mucoromycota</taxon>
        <taxon>Glomeromycotina</taxon>
        <taxon>Glomeromycetes</taxon>
        <taxon>Diversisporales</taxon>
        <taxon>Gigasporaceae</taxon>
        <taxon>Cetraspora</taxon>
    </lineage>
</organism>
<name>A0A9N8VFR3_9GLOM</name>
<dbReference type="SFLD" id="SFLDS00003">
    <property type="entry name" value="Haloacid_Dehalogenase"/>
    <property type="match status" value="1"/>
</dbReference>
<dbReference type="InterPro" id="IPR006439">
    <property type="entry name" value="HAD-SF_hydro_IA"/>
</dbReference>
<dbReference type="InterPro" id="IPR015915">
    <property type="entry name" value="Kelch-typ_b-propeller"/>
</dbReference>
<dbReference type="Pfam" id="PF00702">
    <property type="entry name" value="Hydrolase"/>
    <property type="match status" value="1"/>
</dbReference>
<protein>
    <submittedName>
        <fullName evidence="1">9244_t:CDS:1</fullName>
    </submittedName>
</protein>
<dbReference type="PANTHER" id="PTHR47829:SF1">
    <property type="entry name" value="HAD FAMILY PHOSPHATASE"/>
    <property type="match status" value="1"/>
</dbReference>